<dbReference type="GO" id="GO:0016491">
    <property type="term" value="F:oxidoreductase activity"/>
    <property type="evidence" value="ECO:0007669"/>
    <property type="project" value="UniProtKB-KW"/>
</dbReference>
<dbReference type="InterPro" id="IPR036188">
    <property type="entry name" value="FAD/NAD-bd_sf"/>
</dbReference>
<dbReference type="AlphaFoldDB" id="A0A3G4VL20"/>
<protein>
    <submittedName>
        <fullName evidence="3">FAD-dependent oxidoreductase</fullName>
    </submittedName>
</protein>
<dbReference type="Gene3D" id="3.50.50.60">
    <property type="entry name" value="FAD/NAD(P)-binding domain"/>
    <property type="match status" value="1"/>
</dbReference>
<dbReference type="SUPFAM" id="SSF51905">
    <property type="entry name" value="FAD/NAD(P)-binding domain"/>
    <property type="match status" value="1"/>
</dbReference>
<feature type="domain" description="FAD dependent oxidoreductase" evidence="2">
    <location>
        <begin position="13"/>
        <end position="47"/>
    </location>
</feature>
<gene>
    <name evidence="3" type="ORF">ECB94_26070</name>
</gene>
<sequence>MNRDLAVATSGKRVAIIGGGVAGSTVALYLAKQGLSVSLFEKNDNLVSGPPICHLHAGGNLYRELSQQQCLDLLVQSIDFVKFFPATVNKRPTVIAVPKNDDGTPESLLPRLELLRESYLQLVKANPANQVLGSPEDYFHEFSFAQLKALASLEAPTNPSTIDEWLIPFAKHADLSKLKYPVYVVQEYGLSLFRVAASVELSSNNLTNLDIQTGRCIQCVSQLGDGYRLQFENGHEAHFDFVINACGFRTGIIDDQLKLSRKRLVEFKAAYVTQWQSHKNEKWPEIIFHGKRGTPQGMAQLTPYPGGYFQLHGMTKNITLFNEGLVQSTSESAQPQLPQNLINKVDKGWSLEVQTQRACNAIQHLSQYIPCFETAQPAGTPLYGAQQIPGNDPSLRAADVSFEGERYARLEIVKASSALLAGKKIAEKWFGIPAATGNDVDSIIEDVDAIEDRAKQIAMSRGYPEELAIAY</sequence>
<evidence type="ECO:0000313" key="4">
    <source>
        <dbReference type="Proteomes" id="UP000279760"/>
    </source>
</evidence>
<evidence type="ECO:0000256" key="1">
    <source>
        <dbReference type="ARBA" id="ARBA00023002"/>
    </source>
</evidence>
<keyword evidence="1" id="KW-0560">Oxidoreductase</keyword>
<evidence type="ECO:0000313" key="3">
    <source>
        <dbReference type="EMBL" id="AYV24708.1"/>
    </source>
</evidence>
<organism evidence="3 4">
    <name type="scientific">Vibrio mediterranei</name>
    <dbReference type="NCBI Taxonomy" id="689"/>
    <lineage>
        <taxon>Bacteria</taxon>
        <taxon>Pseudomonadati</taxon>
        <taxon>Pseudomonadota</taxon>
        <taxon>Gammaproteobacteria</taxon>
        <taxon>Vibrionales</taxon>
        <taxon>Vibrionaceae</taxon>
        <taxon>Vibrio</taxon>
    </lineage>
</organism>
<dbReference type="EMBL" id="CP033578">
    <property type="protein sequence ID" value="AYV24708.1"/>
    <property type="molecule type" value="Genomic_DNA"/>
</dbReference>
<dbReference type="RefSeq" id="WP_124942138.1">
    <property type="nucleotide sequence ID" value="NZ_CP033578.1"/>
</dbReference>
<proteinExistence type="predicted"/>
<reference evidence="3 4" key="1">
    <citation type="submission" date="2018-11" db="EMBL/GenBank/DDBJ databases">
        <title>Complete Genome Sequence of Vbrio mediterranei 117-T6: a Potential Pathogen Bacteria Isolated from the Conchocelis of Pyropia.</title>
        <authorList>
            <person name="Liu Q."/>
        </authorList>
    </citation>
    <scope>NUCLEOTIDE SEQUENCE [LARGE SCALE GENOMIC DNA]</scope>
    <source>
        <strain evidence="3 4">117-T6</strain>
    </source>
</reference>
<evidence type="ECO:0000259" key="2">
    <source>
        <dbReference type="Pfam" id="PF01266"/>
    </source>
</evidence>
<dbReference type="Proteomes" id="UP000279760">
    <property type="component" value="Chromosome 2"/>
</dbReference>
<dbReference type="Pfam" id="PF01266">
    <property type="entry name" value="DAO"/>
    <property type="match status" value="1"/>
</dbReference>
<dbReference type="InterPro" id="IPR006076">
    <property type="entry name" value="FAD-dep_OxRdtase"/>
</dbReference>
<accession>A0A3G4VL20</accession>
<name>A0A3G4VL20_9VIBR</name>